<dbReference type="EMBL" id="JADIME010000002">
    <property type="protein sequence ID" value="MBO8464393.1"/>
    <property type="molecule type" value="Genomic_DNA"/>
</dbReference>
<evidence type="ECO:0000256" key="3">
    <source>
        <dbReference type="ARBA" id="ARBA00023065"/>
    </source>
</evidence>
<proteinExistence type="inferred from homology"/>
<evidence type="ECO:0000259" key="5">
    <source>
        <dbReference type="Pfam" id="PF00006"/>
    </source>
</evidence>
<dbReference type="InterPro" id="IPR055190">
    <property type="entry name" value="ATP-synt_VA_C"/>
</dbReference>
<accession>A0A9D9I200</accession>
<name>A0A9D9I200_9BACT</name>
<evidence type="ECO:0000256" key="2">
    <source>
        <dbReference type="ARBA" id="ARBA00022448"/>
    </source>
</evidence>
<feature type="domain" description="ATP synthase A/B type C-terminal" evidence="7">
    <location>
        <begin position="346"/>
        <end position="436"/>
    </location>
</feature>
<dbReference type="InterPro" id="IPR022879">
    <property type="entry name" value="V-ATPase_su_B/beta"/>
</dbReference>
<dbReference type="InterPro" id="IPR000194">
    <property type="entry name" value="ATPase_F1/V1/A1_a/bsu_nucl-bd"/>
</dbReference>
<dbReference type="SUPFAM" id="SSF52540">
    <property type="entry name" value="P-loop containing nucleoside triphosphate hydrolases"/>
    <property type="match status" value="1"/>
</dbReference>
<reference evidence="8" key="1">
    <citation type="submission" date="2020-10" db="EMBL/GenBank/DDBJ databases">
        <authorList>
            <person name="Gilroy R."/>
        </authorList>
    </citation>
    <scope>NUCLEOTIDE SEQUENCE</scope>
    <source>
        <strain evidence="8">10037</strain>
    </source>
</reference>
<dbReference type="Pfam" id="PF02874">
    <property type="entry name" value="ATP-synt_ab_N"/>
    <property type="match status" value="1"/>
</dbReference>
<sequence>MASKAYQRIYTRLDGITKATVSLKASGVSNDELAVVAGRLAQVVKMKDDTVTLQVYSGTEGIPTNAEIVFLGEPPALNVSDDLAGRFFNAYGKPIDGGPEIQGERRQIGGPSVNPYKRKQPSQLIPTGIAGIDLNNTIVSGQKIPFFADPDQPYNQVMAQVALRADVDKIILGGMGLSNDDYLYFRQQFESAGALDKIVSFVNTTEQPPVERLLIPDMALAAAEYFAVDKNEKVLVLLTDMTLYADALSIVSNRMDQIPSKDSMPGSLYSDLAKIYEKAVQLPDGGSITIIAVTTLNDGDITHAIPDNTGYITEGQLYLRTDTDTGKIIIDPFRSLSRLKQLVIGKQTREDHSQVMNAAVRLYSDAANAKTKLENGFDLSDYDLRCLDYAKEYSTRLLAIDVNISIDEMLDTAWELFGKYFTKAEIGIKEEFISKYWKERA</sequence>
<evidence type="ECO:0000256" key="4">
    <source>
        <dbReference type="ARBA" id="ARBA00059599"/>
    </source>
</evidence>
<protein>
    <submittedName>
        <fullName evidence="8">V-type ATP synthase subunit B</fullName>
    </submittedName>
</protein>
<dbReference type="GO" id="GO:1902600">
    <property type="term" value="P:proton transmembrane transport"/>
    <property type="evidence" value="ECO:0007669"/>
    <property type="project" value="InterPro"/>
</dbReference>
<dbReference type="PANTHER" id="PTHR43389">
    <property type="entry name" value="V-TYPE PROTON ATPASE SUBUNIT B"/>
    <property type="match status" value="1"/>
</dbReference>
<dbReference type="Proteomes" id="UP000823597">
    <property type="component" value="Unassembled WGS sequence"/>
</dbReference>
<organism evidence="8 9">
    <name type="scientific">Candidatus Merdivivens pullistercoris</name>
    <dbReference type="NCBI Taxonomy" id="2840873"/>
    <lineage>
        <taxon>Bacteria</taxon>
        <taxon>Pseudomonadati</taxon>
        <taxon>Bacteroidota</taxon>
        <taxon>Bacteroidia</taxon>
        <taxon>Bacteroidales</taxon>
        <taxon>Muribaculaceae</taxon>
        <taxon>Muribaculaceae incertae sedis</taxon>
        <taxon>Candidatus Merdivivens</taxon>
    </lineage>
</organism>
<evidence type="ECO:0000256" key="1">
    <source>
        <dbReference type="ARBA" id="ARBA00008936"/>
    </source>
</evidence>
<dbReference type="InterPro" id="IPR027417">
    <property type="entry name" value="P-loop_NTPase"/>
</dbReference>
<dbReference type="GO" id="GO:0005524">
    <property type="term" value="F:ATP binding"/>
    <property type="evidence" value="ECO:0007669"/>
    <property type="project" value="InterPro"/>
</dbReference>
<feature type="domain" description="ATPase F1/V1/A1 complex alpha/beta subunit nucleotide-binding" evidence="5">
    <location>
        <begin position="128"/>
        <end position="337"/>
    </location>
</feature>
<gene>
    <name evidence="8" type="ORF">IAB93_00165</name>
</gene>
<dbReference type="PANTHER" id="PTHR43389:SF4">
    <property type="entry name" value="V-TYPE PROTON ATPASE SUBUNIT B"/>
    <property type="match status" value="1"/>
</dbReference>
<dbReference type="AlphaFoldDB" id="A0A9D9I200"/>
<keyword evidence="2" id="KW-0813">Transport</keyword>
<comment type="similarity">
    <text evidence="1">Belongs to the ATPase alpha/beta chains family.</text>
</comment>
<comment type="caution">
    <text evidence="8">The sequence shown here is derived from an EMBL/GenBank/DDBJ whole genome shotgun (WGS) entry which is preliminary data.</text>
</comment>
<dbReference type="NCBIfam" id="NF003235">
    <property type="entry name" value="PRK04196.1"/>
    <property type="match status" value="1"/>
</dbReference>
<dbReference type="Pfam" id="PF22919">
    <property type="entry name" value="ATP-synt_VA_C"/>
    <property type="match status" value="1"/>
</dbReference>
<dbReference type="CDD" id="cd01135">
    <property type="entry name" value="V_A-ATPase_B"/>
    <property type="match status" value="1"/>
</dbReference>
<dbReference type="GO" id="GO:0046034">
    <property type="term" value="P:ATP metabolic process"/>
    <property type="evidence" value="ECO:0007669"/>
    <property type="project" value="InterPro"/>
</dbReference>
<dbReference type="NCBIfam" id="NF002555">
    <property type="entry name" value="PRK02118.1"/>
    <property type="match status" value="1"/>
</dbReference>
<evidence type="ECO:0000259" key="6">
    <source>
        <dbReference type="Pfam" id="PF02874"/>
    </source>
</evidence>
<evidence type="ECO:0000313" key="9">
    <source>
        <dbReference type="Proteomes" id="UP000823597"/>
    </source>
</evidence>
<dbReference type="Gene3D" id="3.40.50.12240">
    <property type="match status" value="1"/>
</dbReference>
<comment type="function">
    <text evidence="4">Produces ATP from ADP in the presence of a proton gradient across the membrane. The V-type beta chain is a regulatory subunit.</text>
</comment>
<feature type="domain" description="ATPase F1/V1/A1 complex alpha/beta subunit N-terminal" evidence="6">
    <location>
        <begin position="37"/>
        <end position="72"/>
    </location>
</feature>
<dbReference type="Pfam" id="PF00006">
    <property type="entry name" value="ATP-synt_ab"/>
    <property type="match status" value="1"/>
</dbReference>
<keyword evidence="3" id="KW-0406">Ion transport</keyword>
<dbReference type="InterPro" id="IPR004100">
    <property type="entry name" value="ATPase_F1/V1/A1_a/bsu_N"/>
</dbReference>
<reference evidence="8" key="2">
    <citation type="journal article" date="2021" name="PeerJ">
        <title>Extensive microbial diversity within the chicken gut microbiome revealed by metagenomics and culture.</title>
        <authorList>
            <person name="Gilroy R."/>
            <person name="Ravi A."/>
            <person name="Getino M."/>
            <person name="Pursley I."/>
            <person name="Horton D.L."/>
            <person name="Alikhan N.F."/>
            <person name="Baker D."/>
            <person name="Gharbi K."/>
            <person name="Hall N."/>
            <person name="Watson M."/>
            <person name="Adriaenssens E.M."/>
            <person name="Foster-Nyarko E."/>
            <person name="Jarju S."/>
            <person name="Secka A."/>
            <person name="Antonio M."/>
            <person name="Oren A."/>
            <person name="Chaudhuri R.R."/>
            <person name="La Ragione R."/>
            <person name="Hildebrand F."/>
            <person name="Pallen M.J."/>
        </authorList>
    </citation>
    <scope>NUCLEOTIDE SEQUENCE</scope>
    <source>
        <strain evidence="8">10037</strain>
    </source>
</reference>
<evidence type="ECO:0000313" key="8">
    <source>
        <dbReference type="EMBL" id="MBO8464393.1"/>
    </source>
</evidence>
<evidence type="ECO:0000259" key="7">
    <source>
        <dbReference type="Pfam" id="PF22919"/>
    </source>
</evidence>